<gene>
    <name evidence="3" type="ORF">A3D26_02545</name>
</gene>
<name>A0A1G1V7G2_9BACT</name>
<dbReference type="Proteomes" id="UP000178319">
    <property type="component" value="Unassembled WGS sequence"/>
</dbReference>
<dbReference type="InterPro" id="IPR043719">
    <property type="entry name" value="DUF5660"/>
</dbReference>
<proteinExistence type="predicted"/>
<reference evidence="3 4" key="1">
    <citation type="journal article" date="2016" name="Nat. Commun.">
        <title>Thousands of microbial genomes shed light on interconnected biogeochemical processes in an aquifer system.</title>
        <authorList>
            <person name="Anantharaman K."/>
            <person name="Brown C.T."/>
            <person name="Hug L.A."/>
            <person name="Sharon I."/>
            <person name="Castelle C.J."/>
            <person name="Probst A.J."/>
            <person name="Thomas B.C."/>
            <person name="Singh A."/>
            <person name="Wilkins M.J."/>
            <person name="Karaoz U."/>
            <person name="Brodie E.L."/>
            <person name="Williams K.H."/>
            <person name="Hubbard S.S."/>
            <person name="Banfield J.F."/>
        </authorList>
    </citation>
    <scope>NUCLEOTIDE SEQUENCE [LARGE SCALE GENOMIC DNA]</scope>
</reference>
<evidence type="ECO:0000313" key="4">
    <source>
        <dbReference type="Proteomes" id="UP000178319"/>
    </source>
</evidence>
<protein>
    <recommendedName>
        <fullName evidence="2">DUF5660 domain-containing protein</fullName>
    </recommendedName>
</protein>
<dbReference type="EMBL" id="MHBZ01000019">
    <property type="protein sequence ID" value="OGY11360.1"/>
    <property type="molecule type" value="Genomic_DNA"/>
</dbReference>
<feature type="coiled-coil region" evidence="1">
    <location>
        <begin position="111"/>
        <end position="138"/>
    </location>
</feature>
<comment type="caution">
    <text evidence="3">The sequence shown here is derived from an EMBL/GenBank/DDBJ whole genome shotgun (WGS) entry which is preliminary data.</text>
</comment>
<dbReference type="AlphaFoldDB" id="A0A1G1V7G2"/>
<sequence>MTKTTYQTNQKTKKISPQSDNFVESMRDIGRGTFDSFKDDLLAETSKGFLRQFLGQEKTLVNASGEIKMGQSVQIDKVLEAERGENKVLRAQLYREKQLRQEGEAFNEKETDKLKLQLKALQGEAEKIAKEIVGLSQETKIAAIQVTTEPGTYHVAFFEKLLSFLRSFRVKIHQANLWLQSQNKRSSKKKTFWGQVGKSGAQRLLSSEDYSQRSAG</sequence>
<feature type="domain" description="DUF5660" evidence="2">
    <location>
        <begin position="110"/>
        <end position="216"/>
    </location>
</feature>
<keyword evidence="1" id="KW-0175">Coiled coil</keyword>
<evidence type="ECO:0000313" key="3">
    <source>
        <dbReference type="EMBL" id="OGY11360.1"/>
    </source>
</evidence>
<dbReference type="Pfam" id="PF18904">
    <property type="entry name" value="DUF5660"/>
    <property type="match status" value="1"/>
</dbReference>
<dbReference type="STRING" id="1797516.A3D26_02545"/>
<evidence type="ECO:0000259" key="2">
    <source>
        <dbReference type="Pfam" id="PF18904"/>
    </source>
</evidence>
<organism evidence="3 4">
    <name type="scientific">Candidatus Blackburnbacteria bacterium RIFCSPHIGHO2_02_FULL_44_20</name>
    <dbReference type="NCBI Taxonomy" id="1797516"/>
    <lineage>
        <taxon>Bacteria</taxon>
        <taxon>Candidatus Blackburniibacteriota</taxon>
    </lineage>
</organism>
<evidence type="ECO:0000256" key="1">
    <source>
        <dbReference type="SAM" id="Coils"/>
    </source>
</evidence>
<accession>A0A1G1V7G2</accession>